<dbReference type="GO" id="GO:0005524">
    <property type="term" value="F:ATP binding"/>
    <property type="evidence" value="ECO:0007669"/>
    <property type="project" value="UniProtKB-KW"/>
</dbReference>
<evidence type="ECO:0000313" key="6">
    <source>
        <dbReference type="Proteomes" id="UP001166191"/>
    </source>
</evidence>
<evidence type="ECO:0000313" key="5">
    <source>
        <dbReference type="EMBL" id="MBU3030127.1"/>
    </source>
</evidence>
<feature type="domain" description="AAA+ ATPase" evidence="4">
    <location>
        <begin position="241"/>
        <end position="373"/>
    </location>
</feature>
<keyword evidence="3 5" id="KW-0067">ATP-binding</keyword>
<dbReference type="SMART" id="SM00382">
    <property type="entry name" value="AAA"/>
    <property type="match status" value="1"/>
</dbReference>
<dbReference type="InterPro" id="IPR050221">
    <property type="entry name" value="26S_Proteasome_ATPase"/>
</dbReference>
<evidence type="ECO:0000256" key="2">
    <source>
        <dbReference type="ARBA" id="ARBA00022741"/>
    </source>
</evidence>
<dbReference type="CDD" id="cd19481">
    <property type="entry name" value="RecA-like_protease"/>
    <property type="match status" value="1"/>
</dbReference>
<evidence type="ECO:0000259" key="4">
    <source>
        <dbReference type="SMART" id="SM00382"/>
    </source>
</evidence>
<sequence length="449" mass="48723">MNDARIITPKQASAPHARAVADEIAWLGDCIDLRLRHFFAGSSDPFVLPVPPVPAAESALAVLLREPEMTPAARLVLALAVAPHVNSAALDPFYVRNSAIDRIFSEFGGQPAGQGAFMPTAETALFLLAGTDTVARIAAMRLFEPDHPLRRKAGLTLGASGTVHGAVLDLPVQRIIALCDGTPPRPDFTPSFPARRLTTGLGWEDLIVPRAVRDQLEHILAWQVGRRRILDDWGLGRHVGRGFKALFFGPPGTGKTLAATLLGQRTGLDVYRVDLSMVVSKYIGETEKNLGRIFDMAAECDWVLFFDEADALFGARTPSANSNDRYANQEVSYLLQRIEECESLVILASNLRGNIDDAFFRRFQAAVGFSRPSAAERVQLWTGIAADLPLAADVDIRRLAGDHDLTGAAITNVVRHAAISALRGGHAEISDQDLRLAITAEMRKEGRTS</sequence>
<protein>
    <submittedName>
        <fullName evidence="5">ATP-binding protein</fullName>
    </submittedName>
</protein>
<comment type="caution">
    <text evidence="5">The sequence shown here is derived from an EMBL/GenBank/DDBJ whole genome shotgun (WGS) entry which is preliminary data.</text>
</comment>
<dbReference type="RefSeq" id="WP_216032809.1">
    <property type="nucleotide sequence ID" value="NZ_JAHKNG010000011.1"/>
</dbReference>
<dbReference type="Proteomes" id="UP001166191">
    <property type="component" value="Unassembled WGS sequence"/>
</dbReference>
<keyword evidence="6" id="KW-1185">Reference proteome</keyword>
<dbReference type="PANTHER" id="PTHR23073">
    <property type="entry name" value="26S PROTEASOME REGULATORY SUBUNIT"/>
    <property type="match status" value="1"/>
</dbReference>
<accession>A0ABS6AJP3</accession>
<name>A0ABS6AJP3_9RHOB</name>
<evidence type="ECO:0000256" key="1">
    <source>
        <dbReference type="ARBA" id="ARBA00006914"/>
    </source>
</evidence>
<proteinExistence type="inferred from homology"/>
<dbReference type="InterPro" id="IPR003593">
    <property type="entry name" value="AAA+_ATPase"/>
</dbReference>
<dbReference type="Pfam" id="PF00004">
    <property type="entry name" value="AAA"/>
    <property type="match status" value="1"/>
</dbReference>
<gene>
    <name evidence="5" type="ORF">KNW02_08345</name>
</gene>
<dbReference type="EMBL" id="JAHKNG010000011">
    <property type="protein sequence ID" value="MBU3030127.1"/>
    <property type="molecule type" value="Genomic_DNA"/>
</dbReference>
<dbReference type="InterPro" id="IPR003959">
    <property type="entry name" value="ATPase_AAA_core"/>
</dbReference>
<comment type="similarity">
    <text evidence="1">Belongs to the AAA ATPase family.</text>
</comment>
<organism evidence="5 6">
    <name type="scientific">Paracoccus marinaquae</name>
    <dbReference type="NCBI Taxonomy" id="2841926"/>
    <lineage>
        <taxon>Bacteria</taxon>
        <taxon>Pseudomonadati</taxon>
        <taxon>Pseudomonadota</taxon>
        <taxon>Alphaproteobacteria</taxon>
        <taxon>Rhodobacterales</taxon>
        <taxon>Paracoccaceae</taxon>
        <taxon>Paracoccus</taxon>
    </lineage>
</organism>
<evidence type="ECO:0000256" key="3">
    <source>
        <dbReference type="ARBA" id="ARBA00022840"/>
    </source>
</evidence>
<keyword evidence="2" id="KW-0547">Nucleotide-binding</keyword>
<reference evidence="5" key="1">
    <citation type="submission" date="2021-06" db="EMBL/GenBank/DDBJ databases">
        <title>Paracoccus bacterium XHP0099 sp. nov., isolated from the surface waters of the Yellow Sea.</title>
        <authorList>
            <person name="Xue H."/>
            <person name="Zhang D."/>
        </authorList>
    </citation>
    <scope>NUCLEOTIDE SEQUENCE</scope>
    <source>
        <strain evidence="5">XHP0099</strain>
    </source>
</reference>